<dbReference type="Gene3D" id="3.20.20.70">
    <property type="entry name" value="Aldolase class I"/>
    <property type="match status" value="1"/>
</dbReference>
<dbReference type="GO" id="GO:0006552">
    <property type="term" value="P:L-leucine catabolic process"/>
    <property type="evidence" value="ECO:0007669"/>
    <property type="project" value="TreeGrafter"/>
</dbReference>
<dbReference type="InterPro" id="IPR013785">
    <property type="entry name" value="Aldolase_TIM"/>
</dbReference>
<dbReference type="EC" id="4.1.3.4" evidence="5"/>
<evidence type="ECO:0000313" key="5">
    <source>
        <dbReference type="EMBL" id="CBI43056.1"/>
    </source>
</evidence>
<dbReference type="InterPro" id="IPR043594">
    <property type="entry name" value="HMGL"/>
</dbReference>
<evidence type="ECO:0000256" key="1">
    <source>
        <dbReference type="ARBA" id="ARBA00009405"/>
    </source>
</evidence>
<accession>A0A9P1NHJ7</accession>
<name>A0A9P1NHJ7_BACAS</name>
<dbReference type="RefSeq" id="WP_013352467.1">
    <property type="nucleotide sequence ID" value="NC_014551.1"/>
</dbReference>
<dbReference type="AlphaFoldDB" id="A0A9P1NHJ7"/>
<dbReference type="PROSITE" id="PS50991">
    <property type="entry name" value="PYR_CT"/>
    <property type="match status" value="1"/>
</dbReference>
<dbReference type="FunFam" id="3.20.20.70:FF:000071">
    <property type="entry name" value="Hydroxymethylglutaryl-CoA lyase"/>
    <property type="match status" value="1"/>
</dbReference>
<proteinExistence type="inferred from homology"/>
<dbReference type="PANTHER" id="PTHR42738:SF7">
    <property type="entry name" value="HYDROXYMETHYLGLUTARYL-COA LYASE"/>
    <property type="match status" value="1"/>
</dbReference>
<dbReference type="CDD" id="cd07938">
    <property type="entry name" value="DRE_TIM_HMGL"/>
    <property type="match status" value="1"/>
</dbReference>
<evidence type="ECO:0000313" key="6">
    <source>
        <dbReference type="Proteomes" id="UP000006562"/>
    </source>
</evidence>
<keyword evidence="3 5" id="KW-0456">Lyase</keyword>
<dbReference type="InterPro" id="IPR000891">
    <property type="entry name" value="PYR_CT"/>
</dbReference>
<reference evidence="6" key="2">
    <citation type="journal article" date="2011" name="J. Biotechnol.">
        <title>Genome sequence of B. amyloliquefaciens type strain DSM7(T) reveals differences to plant-associated B. amyloliquefaciens FZB42.</title>
        <authorList>
            <person name="Ruckert C."/>
            <person name="Blom J."/>
            <person name="Chen X."/>
            <person name="Reva O."/>
            <person name="Borriss R."/>
        </authorList>
    </citation>
    <scope>NUCLEOTIDE SEQUENCE [LARGE SCALE GENOMIC DNA]</scope>
    <source>
        <strain evidence="6">DSM 7</strain>
    </source>
</reference>
<gene>
    <name evidence="5" type="primary">yngG</name>
    <name evidence="5" type="ordered locus">BAMF_1930</name>
</gene>
<dbReference type="GO" id="GO:0004419">
    <property type="term" value="F:hydroxymethylglutaryl-CoA lyase activity"/>
    <property type="evidence" value="ECO:0007669"/>
    <property type="project" value="UniProtKB-EC"/>
</dbReference>
<feature type="domain" description="Pyruvate carboxyltransferase" evidence="4">
    <location>
        <begin position="7"/>
        <end position="274"/>
    </location>
</feature>
<dbReference type="PANTHER" id="PTHR42738">
    <property type="entry name" value="HYDROXYMETHYLGLUTARYL-COA LYASE"/>
    <property type="match status" value="1"/>
</dbReference>
<dbReference type="SUPFAM" id="SSF51569">
    <property type="entry name" value="Aldolase"/>
    <property type="match status" value="1"/>
</dbReference>
<evidence type="ECO:0000256" key="2">
    <source>
        <dbReference type="ARBA" id="ARBA00022723"/>
    </source>
</evidence>
<comment type="similarity">
    <text evidence="1">Belongs to the HMG-CoA lyase family.</text>
</comment>
<dbReference type="KEGG" id="bao:BAMF_1930"/>
<evidence type="ECO:0000259" key="4">
    <source>
        <dbReference type="PROSITE" id="PS50991"/>
    </source>
</evidence>
<dbReference type="Pfam" id="PF00682">
    <property type="entry name" value="HMGL-like"/>
    <property type="match status" value="1"/>
</dbReference>
<protein>
    <submittedName>
        <fullName evidence="5">Hydroxymethylglutaryl-CoA lyase</fullName>
        <ecNumber evidence="5">4.1.3.4</ecNumber>
    </submittedName>
</protein>
<organism evidence="5 6">
    <name type="scientific">Bacillus amyloliquefaciens (strain ATCC 23350 / DSM 7 / BCRC 11601 / CCUG 28519 / NBRC 15535 / NRRL B-14393 / F)</name>
    <dbReference type="NCBI Taxonomy" id="692420"/>
    <lineage>
        <taxon>Bacteria</taxon>
        <taxon>Bacillati</taxon>
        <taxon>Bacillota</taxon>
        <taxon>Bacilli</taxon>
        <taxon>Bacillales</taxon>
        <taxon>Bacillaceae</taxon>
        <taxon>Bacillus</taxon>
        <taxon>Bacillus amyloliquefaciens group</taxon>
    </lineage>
</organism>
<sequence length="299" mass="32471">MNCPKHVRINEVGPRDGLQNESAWVDTEDKIEWINMLSKTGLPYIEVTSFVHPRWIPALRDSLDVAKGIARSEDTVYAALVPNLIGLEHAAEGRIDQACVFLSASETHNQKNVNKPIDRTVQELRRVITEAKAEKMATRAYLSTVFGCPYEQNVPVEQVVRLADTLIEMGVDELSLGDTIGAANPLQVIAVLEALLPRIPASNIALHFHDTRGTALANIIPALDMGITSFDTSSGGLGGCPYAPGSAGNAATEDVIYMLEQMGIDTGTDLNKLLEAAGWIGDKIGKDLPSRNLQVFRTK</sequence>
<dbReference type="GO" id="GO:0046951">
    <property type="term" value="P:ketone body biosynthetic process"/>
    <property type="evidence" value="ECO:0007669"/>
    <property type="project" value="TreeGrafter"/>
</dbReference>
<keyword evidence="2" id="KW-0479">Metal-binding</keyword>
<dbReference type="Proteomes" id="UP000006562">
    <property type="component" value="Chromosome"/>
</dbReference>
<dbReference type="NCBIfam" id="NF004283">
    <property type="entry name" value="PRK05692.1"/>
    <property type="match status" value="1"/>
</dbReference>
<reference evidence="5 6" key="1">
    <citation type="journal article" date="2011" name="Int. J. Syst. Evol. Microbiol.">
        <title>Relationship of Bacillus amyloliquefaciens clades associated with strains DSM 7T and FZB42T: a proposal for Bacillus amyloliquefaciens subsp. amyloliquefaciens subsp. nov. and Bacillus amyloliquefaciens subsp. plantarum subsp. nov. based on complete genome sequence comparisons.</title>
        <authorList>
            <person name="Borriss R."/>
            <person name="Chen X.H."/>
            <person name="Rueckert C."/>
            <person name="Blom J."/>
            <person name="Becker A."/>
            <person name="Baumgarth B."/>
            <person name="Fan B."/>
            <person name="Pukall R."/>
            <person name="Schumann P."/>
            <person name="Sproer C."/>
            <person name="Junge H."/>
            <person name="Vater J."/>
            <person name="Puhler A."/>
            <person name="Klenk H.P."/>
        </authorList>
    </citation>
    <scope>NUCLEOTIDE SEQUENCE [LARGE SCALE GENOMIC DNA]</scope>
    <source>
        <strain evidence="6">DSM 7</strain>
    </source>
</reference>
<keyword evidence="6" id="KW-1185">Reference proteome</keyword>
<dbReference type="EMBL" id="FN597644">
    <property type="protein sequence ID" value="CBI43056.1"/>
    <property type="molecule type" value="Genomic_DNA"/>
</dbReference>
<evidence type="ECO:0000256" key="3">
    <source>
        <dbReference type="ARBA" id="ARBA00023239"/>
    </source>
</evidence>
<dbReference type="GO" id="GO:0046872">
    <property type="term" value="F:metal ion binding"/>
    <property type="evidence" value="ECO:0007669"/>
    <property type="project" value="UniProtKB-KW"/>
</dbReference>